<evidence type="ECO:0000256" key="1">
    <source>
        <dbReference type="SAM" id="MobiDB-lite"/>
    </source>
</evidence>
<proteinExistence type="predicted"/>
<protein>
    <submittedName>
        <fullName evidence="2">Uncharacterized protein</fullName>
    </submittedName>
</protein>
<gene>
    <name evidence="2" type="ORF">BDY17DRAFT_171797</name>
</gene>
<dbReference type="GeneID" id="54470820"/>
<accession>A0A6A6PP06</accession>
<sequence>MMSDHSQGLGMSVWVTPCRFADSLGCTAQSTARNSHGLFGPFNGVSVCLLHSFQCRAEHRARLAVTMWLVVYRNCTIQQNTKSLPSRAVRAVLVRWLRSSYLHLTVSLVSIGFQECIDASPNSASSSSSPPYRSASSARQCQRNQRTIVRRSPTLCATVQSKPQKLQIPDRCSRGRATCMRCMHMRSDRHVGTDEPCNPIVLLSHSALLLFSCHSRRDCCRDQQFYSCNN</sequence>
<organism evidence="2 3">
    <name type="scientific">Neohortaea acidophila</name>
    <dbReference type="NCBI Taxonomy" id="245834"/>
    <lineage>
        <taxon>Eukaryota</taxon>
        <taxon>Fungi</taxon>
        <taxon>Dikarya</taxon>
        <taxon>Ascomycota</taxon>
        <taxon>Pezizomycotina</taxon>
        <taxon>Dothideomycetes</taxon>
        <taxon>Dothideomycetidae</taxon>
        <taxon>Mycosphaerellales</taxon>
        <taxon>Teratosphaeriaceae</taxon>
        <taxon>Neohortaea</taxon>
    </lineage>
</organism>
<dbReference type="RefSeq" id="XP_033588379.1">
    <property type="nucleotide sequence ID" value="XM_033729818.1"/>
</dbReference>
<dbReference type="Proteomes" id="UP000799767">
    <property type="component" value="Unassembled WGS sequence"/>
</dbReference>
<dbReference type="EMBL" id="MU001637">
    <property type="protein sequence ID" value="KAF2481809.1"/>
    <property type="molecule type" value="Genomic_DNA"/>
</dbReference>
<reference evidence="2" key="1">
    <citation type="journal article" date="2020" name="Stud. Mycol.">
        <title>101 Dothideomycetes genomes: a test case for predicting lifestyles and emergence of pathogens.</title>
        <authorList>
            <person name="Haridas S."/>
            <person name="Albert R."/>
            <person name="Binder M."/>
            <person name="Bloem J."/>
            <person name="Labutti K."/>
            <person name="Salamov A."/>
            <person name="Andreopoulos B."/>
            <person name="Baker S."/>
            <person name="Barry K."/>
            <person name="Bills G."/>
            <person name="Bluhm B."/>
            <person name="Cannon C."/>
            <person name="Castanera R."/>
            <person name="Culley D."/>
            <person name="Daum C."/>
            <person name="Ezra D."/>
            <person name="Gonzalez J."/>
            <person name="Henrissat B."/>
            <person name="Kuo A."/>
            <person name="Liang C."/>
            <person name="Lipzen A."/>
            <person name="Lutzoni F."/>
            <person name="Magnuson J."/>
            <person name="Mondo S."/>
            <person name="Nolan M."/>
            <person name="Ohm R."/>
            <person name="Pangilinan J."/>
            <person name="Park H.-J."/>
            <person name="Ramirez L."/>
            <person name="Alfaro M."/>
            <person name="Sun H."/>
            <person name="Tritt A."/>
            <person name="Yoshinaga Y."/>
            <person name="Zwiers L.-H."/>
            <person name="Turgeon B."/>
            <person name="Goodwin S."/>
            <person name="Spatafora J."/>
            <person name="Crous P."/>
            <person name="Grigoriev I."/>
        </authorList>
    </citation>
    <scope>NUCLEOTIDE SEQUENCE</scope>
    <source>
        <strain evidence="2">CBS 113389</strain>
    </source>
</reference>
<feature type="region of interest" description="Disordered" evidence="1">
    <location>
        <begin position="121"/>
        <end position="144"/>
    </location>
</feature>
<name>A0A6A6PP06_9PEZI</name>
<dbReference type="AlphaFoldDB" id="A0A6A6PP06"/>
<evidence type="ECO:0000313" key="3">
    <source>
        <dbReference type="Proteomes" id="UP000799767"/>
    </source>
</evidence>
<evidence type="ECO:0000313" key="2">
    <source>
        <dbReference type="EMBL" id="KAF2481809.1"/>
    </source>
</evidence>
<feature type="compositionally biased region" description="Low complexity" evidence="1">
    <location>
        <begin position="121"/>
        <end position="138"/>
    </location>
</feature>
<keyword evidence="3" id="KW-1185">Reference proteome</keyword>